<reference evidence="1" key="2">
    <citation type="submission" date="2022-10" db="EMBL/GenBank/DDBJ databases">
        <authorList>
            <consortium name="ENA_rothamsted_submissions"/>
            <consortium name="culmorum"/>
            <person name="King R."/>
        </authorList>
    </citation>
    <scope>NUCLEOTIDE SEQUENCE</scope>
</reference>
<proteinExistence type="predicted"/>
<sequence>MINKSTIMATQTDILKEQVVGDTSLQATISLLLSEQELEKVAENAKEGMKFLTTFSVCEADRELLQWVIPAIKTSLQKIFDDNALLSDTAEDDFVIEILKQNLCMAIDFLKMLKIAFEYLLTSDEIDINDVPSMTTIPAQVILSTFEHCRNSSEAYKNSFNEELLQIFNIAQQVNTLFIKLFNSCIILESTSDNADRIHIVNKVLAAICDVSKSLSDLNFKYLIMNWKGYASIAQKFSGILKDHIDLRKPMLCLNTDILKNQSFIADKLDFNDTNIDLIRRTGFLIKVALKILDIFWNSIRRITEEVLILCCIICSFPTDHYHSQVYLKDITTSIDDTIYATFAPFVDKLVEENIIMSMLNIIPDDLLSKHPFGLLNFMNACLKCIATKQSSFDVNLADILRAVFACTKQCFSEFALLKNIFASIIVNFSACVIVHQHYNEEIEIILLENLLQENLWCALLAMDIWCLILKYSTEHSSMRVFVDLLQKYHDLNFGVNTHRLEDIYLKCFIQKIFKTFPNSMKCQVSRSFRENDWNVLGFDDISVAQKNLVEQICLCTIEKAQQLGSGEFSLTNFVLIMENLEMLSTLDFQNYDMNVKKLLEMVGMLWEFDNTDLKNGVFKYFANNLCKITRTLITDFSNKQLFMILDRLKILSCEDSHKLHVFDILSELCNKNANEFGQDGLKIFAVISNILHPSLTSDSNNLMKQSVLEIVEKCSKNGKDDIVRDLAKTSVKSREDISNYLQKHITDSTLDIAYFTILGNLEYTHKCVHWKMITDKPAPKKIKLDKNSQDKEFRKFQENKMLVGKPISKVVQDFEAAKTVDNVHETIINIKSEVKCLMNVLKTEKMTAKNVSDLKIVANQILSLI</sequence>
<dbReference type="InterPro" id="IPR027902">
    <property type="entry name" value="DUF4487"/>
</dbReference>
<dbReference type="PANTHER" id="PTHR16071">
    <property type="entry name" value="CHROMOSOME 1 OPEN READING FRAME 112"/>
    <property type="match status" value="1"/>
</dbReference>
<name>A0A9P0GTS3_PHACE</name>
<dbReference type="AlphaFoldDB" id="A0A9P0GTS3"/>
<dbReference type="OrthoDB" id="2448405at2759"/>
<keyword evidence="2" id="KW-1185">Reference proteome</keyword>
<gene>
    <name evidence="1" type="ORF">PHAECO_LOCUS9509</name>
</gene>
<dbReference type="Proteomes" id="UP001153737">
    <property type="component" value="Chromosome 5"/>
</dbReference>
<organism evidence="1 2">
    <name type="scientific">Phaedon cochleariae</name>
    <name type="common">Mustard beetle</name>
    <dbReference type="NCBI Taxonomy" id="80249"/>
    <lineage>
        <taxon>Eukaryota</taxon>
        <taxon>Metazoa</taxon>
        <taxon>Ecdysozoa</taxon>
        <taxon>Arthropoda</taxon>
        <taxon>Hexapoda</taxon>
        <taxon>Insecta</taxon>
        <taxon>Pterygota</taxon>
        <taxon>Neoptera</taxon>
        <taxon>Endopterygota</taxon>
        <taxon>Coleoptera</taxon>
        <taxon>Polyphaga</taxon>
        <taxon>Cucujiformia</taxon>
        <taxon>Chrysomeloidea</taxon>
        <taxon>Chrysomelidae</taxon>
        <taxon>Chrysomelinae</taxon>
        <taxon>Chrysomelini</taxon>
        <taxon>Phaedon</taxon>
    </lineage>
</organism>
<dbReference type="PANTHER" id="PTHR16071:SF2">
    <property type="entry name" value="FIGNL1-INTERACTING REGULATOR OF RECOMBINATION AND MITOSIS"/>
    <property type="match status" value="1"/>
</dbReference>
<evidence type="ECO:0000313" key="1">
    <source>
        <dbReference type="EMBL" id="CAH1169954.1"/>
    </source>
</evidence>
<dbReference type="EMBL" id="OU896711">
    <property type="protein sequence ID" value="CAH1169954.1"/>
    <property type="molecule type" value="Genomic_DNA"/>
</dbReference>
<dbReference type="Pfam" id="PF14868">
    <property type="entry name" value="DUF4487"/>
    <property type="match status" value="1"/>
</dbReference>
<protein>
    <submittedName>
        <fullName evidence="1">Uncharacterized protein</fullName>
    </submittedName>
</protein>
<evidence type="ECO:0000313" key="2">
    <source>
        <dbReference type="Proteomes" id="UP001153737"/>
    </source>
</evidence>
<accession>A0A9P0GTS3</accession>
<reference evidence="1" key="1">
    <citation type="submission" date="2022-01" db="EMBL/GenBank/DDBJ databases">
        <authorList>
            <person name="King R."/>
        </authorList>
    </citation>
    <scope>NUCLEOTIDE SEQUENCE</scope>
</reference>